<dbReference type="AlphaFoldDB" id="A0A934Q743"/>
<gene>
    <name evidence="2" type="ORF">JD276_04500</name>
</gene>
<reference evidence="2" key="1">
    <citation type="submission" date="2020-12" db="EMBL/GenBank/DDBJ databases">
        <title>Leucobacter sp. CAS1, isolated from Chromium sludge.</title>
        <authorList>
            <person name="Xu Z."/>
        </authorList>
    </citation>
    <scope>NUCLEOTIDE SEQUENCE</scope>
    <source>
        <strain evidence="2">CSA1</strain>
    </source>
</reference>
<dbReference type="EMBL" id="JAEHOH010000006">
    <property type="protein sequence ID" value="MBK0418291.1"/>
    <property type="molecule type" value="Genomic_DNA"/>
</dbReference>
<proteinExistence type="predicted"/>
<accession>A0A934Q743</accession>
<keyword evidence="3" id="KW-1185">Reference proteome</keyword>
<dbReference type="RefSeq" id="WP_200114330.1">
    <property type="nucleotide sequence ID" value="NZ_JAEHOH010000006.1"/>
</dbReference>
<organism evidence="2 3">
    <name type="scientific">Leucobacter chromiisoli</name>
    <dbReference type="NCBI Taxonomy" id="2796471"/>
    <lineage>
        <taxon>Bacteria</taxon>
        <taxon>Bacillati</taxon>
        <taxon>Actinomycetota</taxon>
        <taxon>Actinomycetes</taxon>
        <taxon>Micrococcales</taxon>
        <taxon>Microbacteriaceae</taxon>
        <taxon>Leucobacter</taxon>
    </lineage>
</organism>
<dbReference type="Proteomes" id="UP000608530">
    <property type="component" value="Unassembled WGS sequence"/>
</dbReference>
<evidence type="ECO:0000313" key="3">
    <source>
        <dbReference type="Proteomes" id="UP000608530"/>
    </source>
</evidence>
<comment type="caution">
    <text evidence="2">The sequence shown here is derived from an EMBL/GenBank/DDBJ whole genome shotgun (WGS) entry which is preliminary data.</text>
</comment>
<dbReference type="InterPro" id="IPR025285">
    <property type="entry name" value="DUF4145"/>
</dbReference>
<protein>
    <submittedName>
        <fullName evidence="2">DUF4145 domain-containing protein</fullName>
    </submittedName>
</protein>
<sequence>MTEVTWSPPSMVQADTEYLPEKIAGFYQEAHDAFSIGAFRAVLLLSRSVIEATAKVNNASGKTLVNKIDSLHEEGLIRPGTKKVAHALRILGNDMAHGDLSESPTPIDAEDVLKLVRMVLDDVYVGEAMTADILARRGKAAD</sequence>
<evidence type="ECO:0000313" key="2">
    <source>
        <dbReference type="EMBL" id="MBK0418291.1"/>
    </source>
</evidence>
<evidence type="ECO:0000259" key="1">
    <source>
        <dbReference type="Pfam" id="PF13643"/>
    </source>
</evidence>
<dbReference type="Pfam" id="PF13643">
    <property type="entry name" value="DUF4145"/>
    <property type="match status" value="1"/>
</dbReference>
<name>A0A934Q743_9MICO</name>
<feature type="domain" description="DUF4145" evidence="1">
    <location>
        <begin position="28"/>
        <end position="116"/>
    </location>
</feature>